<dbReference type="SMART" id="SM00028">
    <property type="entry name" value="TPR"/>
    <property type="match status" value="5"/>
</dbReference>
<dbReference type="SUPFAM" id="SSF54001">
    <property type="entry name" value="Cysteine proteinases"/>
    <property type="match status" value="1"/>
</dbReference>
<evidence type="ECO:0000313" key="6">
    <source>
        <dbReference type="Proteomes" id="UP001162734"/>
    </source>
</evidence>
<feature type="compositionally biased region" description="Pro residues" evidence="2">
    <location>
        <begin position="302"/>
        <end position="316"/>
    </location>
</feature>
<dbReference type="SUPFAM" id="SSF48452">
    <property type="entry name" value="TPR-like"/>
    <property type="match status" value="1"/>
</dbReference>
<dbReference type="InterPro" id="IPR002931">
    <property type="entry name" value="Transglutaminase-like"/>
</dbReference>
<proteinExistence type="predicted"/>
<dbReference type="Pfam" id="PF01841">
    <property type="entry name" value="Transglut_core"/>
    <property type="match status" value="1"/>
</dbReference>
<dbReference type="PROSITE" id="PS50005">
    <property type="entry name" value="TPR"/>
    <property type="match status" value="1"/>
</dbReference>
<dbReference type="InterPro" id="IPR038765">
    <property type="entry name" value="Papain-like_cys_pep_sf"/>
</dbReference>
<dbReference type="EMBL" id="AP025592">
    <property type="protein sequence ID" value="BDG09495.1"/>
    <property type="molecule type" value="Genomic_DNA"/>
</dbReference>
<dbReference type="Gene3D" id="1.25.40.10">
    <property type="entry name" value="Tetratricopeptide repeat domain"/>
    <property type="match status" value="2"/>
</dbReference>
<dbReference type="Pfam" id="PF12969">
    <property type="entry name" value="DUF3857"/>
    <property type="match status" value="1"/>
</dbReference>
<dbReference type="Gene3D" id="3.10.620.30">
    <property type="match status" value="1"/>
</dbReference>
<feature type="region of interest" description="Disordered" evidence="2">
    <location>
        <begin position="294"/>
        <end position="317"/>
    </location>
</feature>
<evidence type="ECO:0000259" key="4">
    <source>
        <dbReference type="Pfam" id="PF12969"/>
    </source>
</evidence>
<dbReference type="Gene3D" id="2.60.40.3140">
    <property type="match status" value="1"/>
</dbReference>
<gene>
    <name evidence="5" type="ORF">AMPC_26080</name>
</gene>
<evidence type="ECO:0000259" key="3">
    <source>
        <dbReference type="Pfam" id="PF01841"/>
    </source>
</evidence>
<evidence type="ECO:0008006" key="7">
    <source>
        <dbReference type="Google" id="ProtNLM"/>
    </source>
</evidence>
<dbReference type="InterPro" id="IPR019734">
    <property type="entry name" value="TPR_rpt"/>
</dbReference>
<keyword evidence="6" id="KW-1185">Reference proteome</keyword>
<protein>
    <recommendedName>
        <fullName evidence="7">DUF3857 domain-containing protein</fullName>
    </recommendedName>
</protein>
<evidence type="ECO:0000313" key="5">
    <source>
        <dbReference type="EMBL" id="BDG09495.1"/>
    </source>
</evidence>
<dbReference type="InterPro" id="IPR011990">
    <property type="entry name" value="TPR-like_helical_dom_sf"/>
</dbReference>
<feature type="domain" description="DUF3857" evidence="4">
    <location>
        <begin position="666"/>
        <end position="832"/>
    </location>
</feature>
<reference evidence="6" key="1">
    <citation type="journal article" date="2022" name="Int. J. Syst. Evol. Microbiol.">
        <title>Anaeromyxobacter oryzae sp. nov., Anaeromyxobacter diazotrophicus sp. nov. and Anaeromyxobacter paludicola sp. nov., isolated from paddy soils.</title>
        <authorList>
            <person name="Itoh H."/>
            <person name="Xu Z."/>
            <person name="Mise K."/>
            <person name="Masuda Y."/>
            <person name="Ushijima N."/>
            <person name="Hayakawa C."/>
            <person name="Shiratori Y."/>
            <person name="Senoo K."/>
        </authorList>
    </citation>
    <scope>NUCLEOTIDE SEQUENCE [LARGE SCALE GENOMIC DNA]</scope>
    <source>
        <strain evidence="6">Red630</strain>
    </source>
</reference>
<evidence type="ECO:0000256" key="2">
    <source>
        <dbReference type="SAM" id="MobiDB-lite"/>
    </source>
</evidence>
<keyword evidence="1" id="KW-0802">TPR repeat</keyword>
<evidence type="ECO:0000256" key="1">
    <source>
        <dbReference type="PROSITE-ProRule" id="PRU00339"/>
    </source>
</evidence>
<dbReference type="Proteomes" id="UP001162734">
    <property type="component" value="Chromosome"/>
</dbReference>
<dbReference type="Gene3D" id="2.60.120.1130">
    <property type="match status" value="1"/>
</dbReference>
<name>A0ABM7XCH0_9BACT</name>
<feature type="repeat" description="TPR" evidence="1">
    <location>
        <begin position="577"/>
        <end position="610"/>
    </location>
</feature>
<feature type="domain" description="Transglutaminase-like" evidence="3">
    <location>
        <begin position="903"/>
        <end position="971"/>
    </location>
</feature>
<sequence>MRGRRPAGRTPSNFFDLSGVRVGRMLALALPVLLALAAPPVAAPAAAPRDPAQEELAAALASLGRDRHQPRAAADLARLSLLEDDAPELSRLDRAYAELAADPRALPEVRLLARAGRARLARAGGRLDAARAQERRLGLLTRFAVIGPFDGEGKRGDAQAFPPEAAIDLAARYPGKVREVGWRALPPEAAAGGFVHLGAALRPAREAVAYALAVVELPREARVRLSLGASGAARVFVNGALALADPAYHAARPGQRAALLTLRAGPNRILVKLAHDEGRMGFYLGLTTPRGDPLHFSERAPDPLPPLSAGAPPRPEPVASAADLLAARAERARGADEGRARLDLALVLADSRSADARERRAQAEARRAAALLPGSVEAQLLAARLEEDPNRRRERLEAALAADPGDPRPPRELGELELARHRAPDAVKLLERAVAAAPGDVRALSLLADAREACGLAAQADLLRLELAARFPRLPAAQAAAARAARRLDRTAEAIRLERAVLALRRDDGLARAALVQLLVDRGDVAGALAALEEAERFDPSDLAVRLRRGDLLAGSGRLAEAEAAYGAAERIAPEDPEPPERRGRARLQAGEAREALADLQRALELKPQNPELKELVRAVSPERERFERPYLQDAAALARAFDPARWKGEDAVVLGELQATRVYPSGLSSTYHQVVVKVLTRRGAEALRRHAIGFAPERQEVKVDRVRVVKPDGSAVETWQESERSASEPWYRLYYDTRTRTVTLPALEPGDLVELGWRLDDVAGENLLSDYFGDLVYLQDGYPKLRSEYVLLVPSARRIYANDPGVPGLERTERALPGGVTEHRFAARDLPRLDPEPAMPGYTEVGPFLHVSTYASWDDVARFYWGLVRDQLRPTDEVRATARRLEAEVKRERRARGLPEAGDERAVIEAVHDFVVTGTRYVGLEFGIHGYKPYRVDQVLSRRFGDCKDKASLTHALLEALGIDARLVLLRMSRLGNVPAAPASLAVFNHAISYVPRYDLWLDGTASWSGSRELPSEDRGATVLVVGPDGPPRFGRIPEGRAEENLTVLALDAELRPDGSAALSGDSTVGGGRAPEYRRAYGAEADRKVSFEQAWSRTFPGLSVKTVSLSDLSRLEQDVSMRFTLEVPHLAQRDGDGLAFAPFGEPSPYTEAYAPLSARAFPLVLGDPWENRFRYRYRLPAGWSAAALPEPVKLEAPFGAFEVTWREEQGALVVEGRVAFRVSRVAVADYPAFRGFTAAVDRAMARRVRVAPRQAAR</sequence>
<dbReference type="Pfam" id="PF14559">
    <property type="entry name" value="TPR_19"/>
    <property type="match status" value="2"/>
</dbReference>
<accession>A0ABM7XCH0</accession>
<dbReference type="InterPro" id="IPR024618">
    <property type="entry name" value="DUF3857"/>
</dbReference>
<organism evidence="5 6">
    <name type="scientific">Anaeromyxobacter paludicola</name>
    <dbReference type="NCBI Taxonomy" id="2918171"/>
    <lineage>
        <taxon>Bacteria</taxon>
        <taxon>Pseudomonadati</taxon>
        <taxon>Myxococcota</taxon>
        <taxon>Myxococcia</taxon>
        <taxon>Myxococcales</taxon>
        <taxon>Cystobacterineae</taxon>
        <taxon>Anaeromyxobacteraceae</taxon>
        <taxon>Anaeromyxobacter</taxon>
    </lineage>
</organism>